<dbReference type="AlphaFoldDB" id="A0A9N9HGY7"/>
<dbReference type="EMBL" id="CAJVPV010014591">
    <property type="protein sequence ID" value="CAG8685752.1"/>
    <property type="molecule type" value="Genomic_DNA"/>
</dbReference>
<feature type="region of interest" description="Disordered" evidence="1">
    <location>
        <begin position="16"/>
        <end position="42"/>
    </location>
</feature>
<evidence type="ECO:0000313" key="2">
    <source>
        <dbReference type="EMBL" id="CAG8685752.1"/>
    </source>
</evidence>
<protein>
    <submittedName>
        <fullName evidence="2">9725_t:CDS:1</fullName>
    </submittedName>
</protein>
<evidence type="ECO:0000313" key="3">
    <source>
        <dbReference type="Proteomes" id="UP000789342"/>
    </source>
</evidence>
<feature type="non-terminal residue" evidence="2">
    <location>
        <position position="1"/>
    </location>
</feature>
<keyword evidence="3" id="KW-1185">Reference proteome</keyword>
<name>A0A9N9HGY7_9GLOM</name>
<dbReference type="Proteomes" id="UP000789342">
    <property type="component" value="Unassembled WGS sequence"/>
</dbReference>
<accession>A0A9N9HGY7</accession>
<proteinExistence type="predicted"/>
<sequence length="42" mass="4634">SVSVTSERNVIKINYPVDPKSSKSGTVETIQTRKEEVRQGDA</sequence>
<feature type="compositionally biased region" description="Basic and acidic residues" evidence="1">
    <location>
        <begin position="31"/>
        <end position="42"/>
    </location>
</feature>
<dbReference type="OrthoDB" id="10504886at2759"/>
<comment type="caution">
    <text evidence="2">The sequence shown here is derived from an EMBL/GenBank/DDBJ whole genome shotgun (WGS) entry which is preliminary data.</text>
</comment>
<organism evidence="2 3">
    <name type="scientific">Acaulospora morrowiae</name>
    <dbReference type="NCBI Taxonomy" id="94023"/>
    <lineage>
        <taxon>Eukaryota</taxon>
        <taxon>Fungi</taxon>
        <taxon>Fungi incertae sedis</taxon>
        <taxon>Mucoromycota</taxon>
        <taxon>Glomeromycotina</taxon>
        <taxon>Glomeromycetes</taxon>
        <taxon>Diversisporales</taxon>
        <taxon>Acaulosporaceae</taxon>
        <taxon>Acaulospora</taxon>
    </lineage>
</organism>
<reference evidence="2" key="1">
    <citation type="submission" date="2021-06" db="EMBL/GenBank/DDBJ databases">
        <authorList>
            <person name="Kallberg Y."/>
            <person name="Tangrot J."/>
            <person name="Rosling A."/>
        </authorList>
    </citation>
    <scope>NUCLEOTIDE SEQUENCE</scope>
    <source>
        <strain evidence="2">CL551</strain>
    </source>
</reference>
<gene>
    <name evidence="2" type="ORF">AMORRO_LOCUS11457</name>
</gene>
<evidence type="ECO:0000256" key="1">
    <source>
        <dbReference type="SAM" id="MobiDB-lite"/>
    </source>
</evidence>